<dbReference type="PANTHER" id="PTHR37301:SF1">
    <property type="entry name" value="DNA-BINDING PROTEIN"/>
    <property type="match status" value="1"/>
</dbReference>
<dbReference type="AlphaFoldDB" id="A0A9W6FHP0"/>
<dbReference type="GO" id="GO:0003677">
    <property type="term" value="F:DNA binding"/>
    <property type="evidence" value="ECO:0007669"/>
    <property type="project" value="InterPro"/>
</dbReference>
<dbReference type="Gene3D" id="1.10.260.40">
    <property type="entry name" value="lambda repressor-like DNA-binding domains"/>
    <property type="match status" value="1"/>
</dbReference>
<protein>
    <submittedName>
        <fullName evidence="2">Transcriptional regulator</fullName>
    </submittedName>
</protein>
<evidence type="ECO:0000313" key="3">
    <source>
        <dbReference type="Proteomes" id="UP001145094"/>
    </source>
</evidence>
<reference evidence="2" key="3">
    <citation type="journal article" date="2023" name="Int. J. Syst. Evol. Microbiol.">
        <title>Sellimonas catena sp. nov., isolated from human faeces.</title>
        <authorList>
            <person name="Hisatomi A."/>
            <person name="Ohkuma M."/>
            <person name="Sakamoto M."/>
        </authorList>
    </citation>
    <scope>NUCLEOTIDE SEQUENCE</scope>
    <source>
        <strain evidence="2">18CBH55</strain>
    </source>
</reference>
<feature type="domain" description="HTH cro/C1-type" evidence="1">
    <location>
        <begin position="7"/>
        <end position="67"/>
    </location>
</feature>
<accession>A0A9W6FHP0</accession>
<dbReference type="Proteomes" id="UP001145094">
    <property type="component" value="Unassembled WGS sequence"/>
</dbReference>
<organism evidence="2 3">
    <name type="scientific">Sellimonas catena</name>
    <dbReference type="NCBI Taxonomy" id="2994035"/>
    <lineage>
        <taxon>Bacteria</taxon>
        <taxon>Bacillati</taxon>
        <taxon>Bacillota</taxon>
        <taxon>Clostridia</taxon>
        <taxon>Lachnospirales</taxon>
        <taxon>Lachnospiraceae</taxon>
        <taxon>Sellimonas</taxon>
    </lineage>
</organism>
<gene>
    <name evidence="2" type="ORF">Selli2_17190</name>
</gene>
<evidence type="ECO:0000259" key="1">
    <source>
        <dbReference type="Pfam" id="PF13443"/>
    </source>
</evidence>
<reference evidence="2" key="1">
    <citation type="submission" date="2022-11" db="EMBL/GenBank/DDBJ databases">
        <title>Draft genome sequence of Sellimonas catena strain 18CBH55.</title>
        <authorList>
            <person name="Hisatomi A."/>
            <person name="Ohkuma M."/>
            <person name="Sakamoto M."/>
        </authorList>
    </citation>
    <scope>NUCLEOTIDE SEQUENCE</scope>
    <source>
        <strain evidence="2">18CBH55</strain>
    </source>
</reference>
<reference evidence="2" key="2">
    <citation type="submission" date="2022-11" db="EMBL/GenBank/DDBJ databases">
        <title>Draft genome sequence of Sellimonas catena strain 18CBH55.</title>
        <authorList>
            <person name="Atsushi H."/>
            <person name="Moriya O."/>
            <person name="Mitsuo S."/>
        </authorList>
    </citation>
    <scope>NUCLEOTIDE SEQUENCE</scope>
    <source>
        <strain evidence="2">18CBH55</strain>
    </source>
</reference>
<proteinExistence type="predicted"/>
<dbReference type="InterPro" id="IPR001387">
    <property type="entry name" value="Cro/C1-type_HTH"/>
</dbReference>
<dbReference type="InterPro" id="IPR010982">
    <property type="entry name" value="Lambda_DNA-bd_dom_sf"/>
</dbReference>
<evidence type="ECO:0000313" key="2">
    <source>
        <dbReference type="EMBL" id="GLG90292.1"/>
    </source>
</evidence>
<dbReference type="Pfam" id="PF13443">
    <property type="entry name" value="HTH_26"/>
    <property type="match status" value="1"/>
</dbReference>
<comment type="caution">
    <text evidence="2">The sequence shown here is derived from an EMBL/GenBank/DDBJ whole genome shotgun (WGS) entry which is preliminary data.</text>
</comment>
<name>A0A9W6FHP0_9FIRM</name>
<dbReference type="RefSeq" id="WP_204864592.1">
    <property type="nucleotide sequence ID" value="NZ_BSCH01000010.1"/>
</dbReference>
<dbReference type="PANTHER" id="PTHR37301">
    <property type="entry name" value="DNA-BINDING PROTEIN-RELATED"/>
    <property type="match status" value="1"/>
</dbReference>
<sequence length="88" mass="10155">MAISYRKLWIQLIDRNMNKTELREVSGITTNALAALGKDERVTTDVLNKICLALKCDVGDIMEILPDEEYKKRHERGKKLNPVRKRGE</sequence>
<dbReference type="SUPFAM" id="SSF47413">
    <property type="entry name" value="lambda repressor-like DNA-binding domains"/>
    <property type="match status" value="1"/>
</dbReference>
<dbReference type="EMBL" id="BSCH01000010">
    <property type="protein sequence ID" value="GLG90292.1"/>
    <property type="molecule type" value="Genomic_DNA"/>
</dbReference>